<proteinExistence type="predicted"/>
<sequence>MPVREVTELRRAVRLALKGHETAFVAEMDEALLGAVLRTSWIPMEGLEHLHAALMGATDSELYTVAHEILEEQ</sequence>
<dbReference type="EMBL" id="BAABAS010000035">
    <property type="protein sequence ID" value="GAA4242609.1"/>
    <property type="molecule type" value="Genomic_DNA"/>
</dbReference>
<gene>
    <name evidence="1" type="ORF">GCM10022254_76230</name>
</gene>
<keyword evidence="2" id="KW-1185">Reference proteome</keyword>
<dbReference type="Proteomes" id="UP001501710">
    <property type="component" value="Unassembled WGS sequence"/>
</dbReference>
<evidence type="ECO:0000313" key="1">
    <source>
        <dbReference type="EMBL" id="GAA4242609.1"/>
    </source>
</evidence>
<evidence type="ECO:0000313" key="2">
    <source>
        <dbReference type="Proteomes" id="UP001501710"/>
    </source>
</evidence>
<name>A0ABP8CRM8_9ACTN</name>
<reference evidence="2" key="1">
    <citation type="journal article" date="2019" name="Int. J. Syst. Evol. Microbiol.">
        <title>The Global Catalogue of Microorganisms (GCM) 10K type strain sequencing project: providing services to taxonomists for standard genome sequencing and annotation.</title>
        <authorList>
            <consortium name="The Broad Institute Genomics Platform"/>
            <consortium name="The Broad Institute Genome Sequencing Center for Infectious Disease"/>
            <person name="Wu L."/>
            <person name="Ma J."/>
        </authorList>
    </citation>
    <scope>NUCLEOTIDE SEQUENCE [LARGE SCALE GENOMIC DNA]</scope>
    <source>
        <strain evidence="2">JCM 17440</strain>
    </source>
</reference>
<comment type="caution">
    <text evidence="1">The sequence shown here is derived from an EMBL/GenBank/DDBJ whole genome shotgun (WGS) entry which is preliminary data.</text>
</comment>
<protein>
    <submittedName>
        <fullName evidence="1">Uncharacterized protein</fullName>
    </submittedName>
</protein>
<organism evidence="1 2">
    <name type="scientific">Actinomadura meridiana</name>
    <dbReference type="NCBI Taxonomy" id="559626"/>
    <lineage>
        <taxon>Bacteria</taxon>
        <taxon>Bacillati</taxon>
        <taxon>Actinomycetota</taxon>
        <taxon>Actinomycetes</taxon>
        <taxon>Streptosporangiales</taxon>
        <taxon>Thermomonosporaceae</taxon>
        <taxon>Actinomadura</taxon>
    </lineage>
</organism>
<accession>A0ABP8CRM8</accession>